<organism evidence="1 2">
    <name type="scientific">Thiothrix litoralis</name>
    <dbReference type="NCBI Taxonomy" id="2891210"/>
    <lineage>
        <taxon>Bacteria</taxon>
        <taxon>Pseudomonadati</taxon>
        <taxon>Pseudomonadota</taxon>
        <taxon>Gammaproteobacteria</taxon>
        <taxon>Thiotrichales</taxon>
        <taxon>Thiotrichaceae</taxon>
        <taxon>Thiothrix</taxon>
    </lineage>
</organism>
<name>A0ABX7WQ05_9GAMM</name>
<sequence length="70" mass="8039">MIFYSHAHARIPSPCGQANRKPLYFGKIAKQEVAMHAVKHEYINFDQVARQTPSFRSGRIARVAKPPYVR</sequence>
<accession>A0ABX7WQ05</accession>
<reference evidence="1 2" key="1">
    <citation type="submission" date="2021-04" db="EMBL/GenBank/DDBJ databases">
        <title>Genomics, taxonomy and metabolism of representatives of sulfur bacteria of the genus Thiothrix: Thiothrix fructosivorans QT, Thiothrix unzii A1T and three new species, Thiothrix subterranea sp. nov., Thiothrix litoralis sp. nov. and 'Candidatus Thiothrix anitrata' sp. nov.</title>
        <authorList>
            <person name="Ravin N.V."/>
            <person name="Smolyakov D."/>
            <person name="Rudenko T.S."/>
            <person name="Mardanov A.V."/>
            <person name="Beletsky A.V."/>
            <person name="Markov N.D."/>
            <person name="Fomenkov A.I."/>
            <person name="Roberts R.J."/>
            <person name="Karnachuk O.V."/>
            <person name="Novikov A."/>
            <person name="Grabovich M.Y."/>
        </authorList>
    </citation>
    <scope>NUCLEOTIDE SEQUENCE [LARGE SCALE GENOMIC DNA]</scope>
    <source>
        <strain evidence="1 2">AS</strain>
    </source>
</reference>
<protein>
    <submittedName>
        <fullName evidence="1">Uncharacterized protein</fullName>
    </submittedName>
</protein>
<evidence type="ECO:0000313" key="2">
    <source>
        <dbReference type="Proteomes" id="UP000672039"/>
    </source>
</evidence>
<dbReference type="Proteomes" id="UP000672039">
    <property type="component" value="Chromosome"/>
</dbReference>
<dbReference type="RefSeq" id="WP_210220976.1">
    <property type="nucleotide sequence ID" value="NZ_CP072801.1"/>
</dbReference>
<proteinExistence type="predicted"/>
<keyword evidence="2" id="KW-1185">Reference proteome</keyword>
<evidence type="ECO:0000313" key="1">
    <source>
        <dbReference type="EMBL" id="QTR44488.1"/>
    </source>
</evidence>
<dbReference type="EMBL" id="CP072801">
    <property type="protein sequence ID" value="QTR44488.1"/>
    <property type="molecule type" value="Genomic_DNA"/>
</dbReference>
<gene>
    <name evidence="1" type="ORF">J9253_10510</name>
</gene>